<reference evidence="6 7" key="1">
    <citation type="submission" date="2018-06" db="EMBL/GenBank/DDBJ databases">
        <title>Genomic Encyclopedia of Type Strains, Phase IV (KMG-IV): sequencing the most valuable type-strain genomes for metagenomic binning, comparative biology and taxonomic classification.</title>
        <authorList>
            <person name="Goeker M."/>
        </authorList>
    </citation>
    <scope>NUCLEOTIDE SEQUENCE [LARGE SCALE GENOMIC DNA]</scope>
    <source>
        <strain evidence="6 7">DSM 18048</strain>
    </source>
</reference>
<evidence type="ECO:0000256" key="2">
    <source>
        <dbReference type="ARBA" id="ARBA00022448"/>
    </source>
</evidence>
<evidence type="ECO:0000313" key="6">
    <source>
        <dbReference type="EMBL" id="PYE55722.1"/>
    </source>
</evidence>
<dbReference type="InterPro" id="IPR030678">
    <property type="entry name" value="Peptide/Ni-bd"/>
</dbReference>
<dbReference type="InterPro" id="IPR000914">
    <property type="entry name" value="SBP_5_dom"/>
</dbReference>
<gene>
    <name evidence="6" type="ORF">DES52_10285</name>
</gene>
<keyword evidence="7" id="KW-1185">Reference proteome</keyword>
<feature type="domain" description="Solute-binding protein family 5" evidence="5">
    <location>
        <begin position="99"/>
        <end position="458"/>
    </location>
</feature>
<dbReference type="OrthoDB" id="9772924at2"/>
<dbReference type="GO" id="GO:1904680">
    <property type="term" value="F:peptide transmembrane transporter activity"/>
    <property type="evidence" value="ECO:0007669"/>
    <property type="project" value="TreeGrafter"/>
</dbReference>
<keyword evidence="2" id="KW-0813">Transport</keyword>
<name>A0A318SAX8_9DEIO</name>
<dbReference type="PIRSF" id="PIRSF002741">
    <property type="entry name" value="MppA"/>
    <property type="match status" value="1"/>
</dbReference>
<protein>
    <submittedName>
        <fullName evidence="6">Peptide/nickel transport system substrate-binding protein</fullName>
    </submittedName>
</protein>
<keyword evidence="3 4" id="KW-0732">Signal</keyword>
<dbReference type="EMBL" id="QJSX01000002">
    <property type="protein sequence ID" value="PYE55722.1"/>
    <property type="molecule type" value="Genomic_DNA"/>
</dbReference>
<feature type="signal peptide" evidence="4">
    <location>
        <begin position="1"/>
        <end position="18"/>
    </location>
</feature>
<feature type="chain" id="PRO_5016344330" evidence="4">
    <location>
        <begin position="19"/>
        <end position="594"/>
    </location>
</feature>
<dbReference type="RefSeq" id="WP_110885282.1">
    <property type="nucleotide sequence ID" value="NZ_QJSX01000002.1"/>
</dbReference>
<dbReference type="PANTHER" id="PTHR30290">
    <property type="entry name" value="PERIPLASMIC BINDING COMPONENT OF ABC TRANSPORTER"/>
    <property type="match status" value="1"/>
</dbReference>
<evidence type="ECO:0000313" key="7">
    <source>
        <dbReference type="Proteomes" id="UP000248326"/>
    </source>
</evidence>
<dbReference type="Pfam" id="PF00496">
    <property type="entry name" value="SBP_bac_5"/>
    <property type="match status" value="1"/>
</dbReference>
<dbReference type="AlphaFoldDB" id="A0A318SAX8"/>
<organism evidence="6 7">
    <name type="scientific">Deinococcus yavapaiensis KR-236</name>
    <dbReference type="NCBI Taxonomy" id="694435"/>
    <lineage>
        <taxon>Bacteria</taxon>
        <taxon>Thermotogati</taxon>
        <taxon>Deinococcota</taxon>
        <taxon>Deinococci</taxon>
        <taxon>Deinococcales</taxon>
        <taxon>Deinococcaceae</taxon>
        <taxon>Deinococcus</taxon>
    </lineage>
</organism>
<dbReference type="PANTHER" id="PTHR30290:SF9">
    <property type="entry name" value="OLIGOPEPTIDE-BINDING PROTEIN APPA"/>
    <property type="match status" value="1"/>
</dbReference>
<dbReference type="InterPro" id="IPR039424">
    <property type="entry name" value="SBP_5"/>
</dbReference>
<dbReference type="Gene3D" id="3.90.76.10">
    <property type="entry name" value="Dipeptide-binding Protein, Domain 1"/>
    <property type="match status" value="1"/>
</dbReference>
<dbReference type="GO" id="GO:0042597">
    <property type="term" value="C:periplasmic space"/>
    <property type="evidence" value="ECO:0007669"/>
    <property type="project" value="UniProtKB-ARBA"/>
</dbReference>
<accession>A0A318SAX8</accession>
<dbReference type="Proteomes" id="UP000248326">
    <property type="component" value="Unassembled WGS sequence"/>
</dbReference>
<comment type="similarity">
    <text evidence="1">Belongs to the bacterial solute-binding protein 5 family.</text>
</comment>
<evidence type="ECO:0000256" key="3">
    <source>
        <dbReference type="ARBA" id="ARBA00022729"/>
    </source>
</evidence>
<dbReference type="PROSITE" id="PS51257">
    <property type="entry name" value="PROKAR_LIPOPROTEIN"/>
    <property type="match status" value="1"/>
</dbReference>
<dbReference type="Gene3D" id="3.10.105.10">
    <property type="entry name" value="Dipeptide-binding Protein, Domain 3"/>
    <property type="match status" value="1"/>
</dbReference>
<dbReference type="CDD" id="cd08513">
    <property type="entry name" value="PBP2_thermophilic_Hb8_like"/>
    <property type="match status" value="1"/>
</dbReference>
<proteinExistence type="inferred from homology"/>
<sequence>MKNSIRLALTMTATLALAACGGGNNAANRALVVGSSQEPPSLNWFTESSSVTSEIGAYLIRGLVYVDDEGRPQPDLAVEVPSEANGRVQITRENGRPTRLTVRWTLREGLKWSDGTPITTDDVVTSHRIYLDERLPVPTREGVPRSIEKVDDRTFVETYEPPYLYYSLGNTYPILNAKQWRPVYDRAVQAAQDAGEDGAATAFTEAFQNNILVNARGAKDLVTSGPFKLTDWKAGQNLTLTRNDNYWQKPTVARPAQKVTYLFYADNNTLVTNIASNRVDAVSSAGLASNPDTLRSLERAKNNYVVDSVPQANWEHIDINKFSNVASVKALGLDDKRTRQALTYAINRRAIVDQVLQGLGRISNVYINSESPFYLKEADDAYPYDPDKARALLKELGWTPGADGVLTRGGQRFDFELVTTAGNRLRERVEQFVQRDLKAVGINVRINNAPADVVFDPGYFSNAVAGKWKGGFMFTWNSQPLALDASLFAIDDPTTSVKDDYIPTSANGYAGQNIGGWRNQRFQDLWIQARSEFDENRRRDAYQQMQRILLDEVPAIPLYESRAILVHKKDLLNYNFNSFTRTAGWNAWDIGWDD</sequence>
<dbReference type="GO" id="GO:0015833">
    <property type="term" value="P:peptide transport"/>
    <property type="evidence" value="ECO:0007669"/>
    <property type="project" value="TreeGrafter"/>
</dbReference>
<evidence type="ECO:0000256" key="4">
    <source>
        <dbReference type="SAM" id="SignalP"/>
    </source>
</evidence>
<dbReference type="GO" id="GO:0043190">
    <property type="term" value="C:ATP-binding cassette (ABC) transporter complex"/>
    <property type="evidence" value="ECO:0007669"/>
    <property type="project" value="InterPro"/>
</dbReference>
<comment type="caution">
    <text evidence="6">The sequence shown here is derived from an EMBL/GenBank/DDBJ whole genome shotgun (WGS) entry which is preliminary data.</text>
</comment>
<evidence type="ECO:0000256" key="1">
    <source>
        <dbReference type="ARBA" id="ARBA00005695"/>
    </source>
</evidence>
<dbReference type="Gene3D" id="3.40.190.10">
    <property type="entry name" value="Periplasmic binding protein-like II"/>
    <property type="match status" value="1"/>
</dbReference>
<dbReference type="SUPFAM" id="SSF53850">
    <property type="entry name" value="Periplasmic binding protein-like II"/>
    <property type="match status" value="1"/>
</dbReference>
<evidence type="ECO:0000259" key="5">
    <source>
        <dbReference type="Pfam" id="PF00496"/>
    </source>
</evidence>